<reference evidence="1 2" key="1">
    <citation type="journal article" date="2015" name="ISME J.">
        <title>Genomic and phenotypic differentiation among Methanosarcina mazei populations from Columbia River sediment.</title>
        <authorList>
            <person name="Youngblut N.D."/>
            <person name="Wirth J.S."/>
            <person name="Henriksen J.R."/>
            <person name="Smith M."/>
            <person name="Simon H."/>
            <person name="Metcalf W.W."/>
            <person name="Whitaker R.J."/>
        </authorList>
    </citation>
    <scope>NUCLEOTIDE SEQUENCE [LARGE SCALE GENOMIC DNA]</scope>
    <source>
        <strain evidence="1 2">1.H.A.2.6</strain>
    </source>
</reference>
<gene>
    <name evidence="1" type="ORF">DU74_02075</name>
</gene>
<dbReference type="EMBL" id="JJQN01000150">
    <property type="protein sequence ID" value="KKH56614.1"/>
    <property type="molecule type" value="Genomic_DNA"/>
</dbReference>
<comment type="caution">
    <text evidence="1">The sequence shown here is derived from an EMBL/GenBank/DDBJ whole genome shotgun (WGS) entry which is preliminary data.</text>
</comment>
<name>A0A0F8R6G4_METMZ</name>
<organism evidence="1 2">
    <name type="scientific">Methanosarcina mazei</name>
    <name type="common">Methanosarcina frisia</name>
    <dbReference type="NCBI Taxonomy" id="2209"/>
    <lineage>
        <taxon>Archaea</taxon>
        <taxon>Methanobacteriati</taxon>
        <taxon>Methanobacteriota</taxon>
        <taxon>Stenosarchaea group</taxon>
        <taxon>Methanomicrobia</taxon>
        <taxon>Methanosarcinales</taxon>
        <taxon>Methanosarcinaceae</taxon>
        <taxon>Methanosarcina</taxon>
    </lineage>
</organism>
<evidence type="ECO:0000313" key="2">
    <source>
        <dbReference type="Proteomes" id="UP000034450"/>
    </source>
</evidence>
<dbReference type="Proteomes" id="UP000034450">
    <property type="component" value="Unassembled WGS sequence"/>
</dbReference>
<proteinExistence type="predicted"/>
<accession>A0A0F8R6G4</accession>
<evidence type="ECO:0000313" key="1">
    <source>
        <dbReference type="EMBL" id="KKH56614.1"/>
    </source>
</evidence>
<dbReference type="AlphaFoldDB" id="A0A0F8R6G4"/>
<protein>
    <submittedName>
        <fullName evidence="1">Uncharacterized protein</fullName>
    </submittedName>
</protein>
<dbReference type="PATRIC" id="fig|2209.85.peg.446"/>
<sequence>MQEWTALIFLFFLLPLTSKMSSRKFIVFTRQNQQISSIILDKYIITSDVFNEEVVDGKRIRYVPLLYWLLE</sequence>